<dbReference type="EMBL" id="JABFUD020000025">
    <property type="protein sequence ID" value="KAI5059063.1"/>
    <property type="molecule type" value="Genomic_DNA"/>
</dbReference>
<comment type="caution">
    <text evidence="2">The sequence shown here is derived from an EMBL/GenBank/DDBJ whole genome shotgun (WGS) entry which is preliminary data.</text>
</comment>
<dbReference type="Proteomes" id="UP000886520">
    <property type="component" value="Chromosome 25"/>
</dbReference>
<sequence>MKSTTSAWTGLRTHTLWMLHRKTGYGLPGVTYKRDECAAWFAKAFAFENCQRADLSLDKSKYRVAWAVVAENSVTRMGAHKQGLSNKMSKVMTHMTDGATVRKSVLVAQSLKASVDTSNSWDVELAQIMRSDVQAKVRQLESEIGQISKEMQQAQVEVQV</sequence>
<gene>
    <name evidence="2" type="ORF">GOP47_0025382</name>
</gene>
<evidence type="ECO:0000313" key="2">
    <source>
        <dbReference type="EMBL" id="KAI5059063.1"/>
    </source>
</evidence>
<reference evidence="2" key="1">
    <citation type="submission" date="2021-01" db="EMBL/GenBank/DDBJ databases">
        <title>Adiantum capillus-veneris genome.</title>
        <authorList>
            <person name="Fang Y."/>
            <person name="Liao Q."/>
        </authorList>
    </citation>
    <scope>NUCLEOTIDE SEQUENCE</scope>
    <source>
        <strain evidence="2">H3</strain>
        <tissue evidence="2">Leaf</tissue>
    </source>
</reference>
<protein>
    <submittedName>
        <fullName evidence="2">Uncharacterized protein</fullName>
    </submittedName>
</protein>
<organism evidence="2 3">
    <name type="scientific">Adiantum capillus-veneris</name>
    <name type="common">Maidenhair fern</name>
    <dbReference type="NCBI Taxonomy" id="13818"/>
    <lineage>
        <taxon>Eukaryota</taxon>
        <taxon>Viridiplantae</taxon>
        <taxon>Streptophyta</taxon>
        <taxon>Embryophyta</taxon>
        <taxon>Tracheophyta</taxon>
        <taxon>Polypodiopsida</taxon>
        <taxon>Polypodiidae</taxon>
        <taxon>Polypodiales</taxon>
        <taxon>Pteridineae</taxon>
        <taxon>Pteridaceae</taxon>
        <taxon>Vittarioideae</taxon>
        <taxon>Adiantum</taxon>
    </lineage>
</organism>
<keyword evidence="3" id="KW-1185">Reference proteome</keyword>
<accession>A0A9D4Z291</accession>
<name>A0A9D4Z291_ADICA</name>
<feature type="coiled-coil region" evidence="1">
    <location>
        <begin position="123"/>
        <end position="157"/>
    </location>
</feature>
<evidence type="ECO:0000313" key="3">
    <source>
        <dbReference type="Proteomes" id="UP000886520"/>
    </source>
</evidence>
<evidence type="ECO:0000256" key="1">
    <source>
        <dbReference type="SAM" id="Coils"/>
    </source>
</evidence>
<keyword evidence="1" id="KW-0175">Coiled coil</keyword>
<dbReference type="AlphaFoldDB" id="A0A9D4Z291"/>
<dbReference type="OrthoDB" id="10337063at2759"/>
<proteinExistence type="predicted"/>